<dbReference type="Gene3D" id="3.60.20.10">
    <property type="entry name" value="Glutamine Phosphoribosylpyrophosphate, subunit 1, domain 1"/>
    <property type="match status" value="1"/>
</dbReference>
<comment type="similarity">
    <text evidence="3 16">Belongs to the AdoMet synthase family.</text>
</comment>
<dbReference type="InterPro" id="IPR022629">
    <property type="entry name" value="S-AdoMet_synt_central"/>
</dbReference>
<dbReference type="Proteomes" id="UP000629468">
    <property type="component" value="Unassembled WGS sequence"/>
</dbReference>
<evidence type="ECO:0000256" key="17">
    <source>
        <dbReference type="SAM" id="MobiDB-lite"/>
    </source>
</evidence>
<name>A0A8H7F629_AGABI</name>
<dbReference type="PROSITE" id="PS00377">
    <property type="entry name" value="ADOMET_SYNTHASE_2"/>
    <property type="match status" value="1"/>
</dbReference>
<evidence type="ECO:0000256" key="13">
    <source>
        <dbReference type="ARBA" id="ARBA00022958"/>
    </source>
</evidence>
<dbReference type="Pfam" id="PF02772">
    <property type="entry name" value="S-AdoMet_synt_M"/>
    <property type="match status" value="1"/>
</dbReference>
<evidence type="ECO:0000256" key="8">
    <source>
        <dbReference type="ARBA" id="ARBA00022723"/>
    </source>
</evidence>
<evidence type="ECO:0000313" key="20">
    <source>
        <dbReference type="Proteomes" id="UP000629468"/>
    </source>
</evidence>
<dbReference type="InterPro" id="IPR017932">
    <property type="entry name" value="GATase_2_dom"/>
</dbReference>
<dbReference type="InterPro" id="IPR022631">
    <property type="entry name" value="ADOMET_SYNTHASE_CS"/>
</dbReference>
<dbReference type="GO" id="GO:0006555">
    <property type="term" value="P:methionine metabolic process"/>
    <property type="evidence" value="ECO:0007669"/>
    <property type="project" value="UniProtKB-ARBA"/>
</dbReference>
<dbReference type="GO" id="GO:0009113">
    <property type="term" value="P:purine nucleobase biosynthetic process"/>
    <property type="evidence" value="ECO:0007669"/>
    <property type="project" value="InterPro"/>
</dbReference>
<dbReference type="PANTHER" id="PTHR11964">
    <property type="entry name" value="S-ADENOSYLMETHIONINE SYNTHETASE"/>
    <property type="match status" value="1"/>
</dbReference>
<dbReference type="PROSITE" id="PS51278">
    <property type="entry name" value="GATASE_TYPE_2"/>
    <property type="match status" value="1"/>
</dbReference>
<dbReference type="InterPro" id="IPR022628">
    <property type="entry name" value="S-AdoMet_synt_N"/>
</dbReference>
<dbReference type="FunFam" id="3.30.300.10:FF:000003">
    <property type="entry name" value="S-adenosylmethionine synthase"/>
    <property type="match status" value="1"/>
</dbReference>
<reference evidence="19 20" key="1">
    <citation type="journal article" name="Sci. Rep.">
        <title>Telomere-to-telomere assembled and centromere annotated genomes of the two main subspecies of the button mushroom Agaricus bisporus reveal especially polymorphic chromosome ends.</title>
        <authorList>
            <person name="Sonnenberg A.S.M."/>
            <person name="Sedaghat-Telgerd N."/>
            <person name="Lavrijssen B."/>
            <person name="Ohm R.A."/>
            <person name="Hendrickx P.M."/>
            <person name="Scholtmeijer K."/>
            <person name="Baars J.J.P."/>
            <person name="van Peer A."/>
        </authorList>
    </citation>
    <scope>NUCLEOTIDE SEQUENCE [LARGE SCALE GENOMIC DNA]</scope>
    <source>
        <strain evidence="19 20">H119_p4</strain>
    </source>
</reference>
<protein>
    <recommendedName>
        <fullName evidence="15">S-adenosylmethionine synthase</fullName>
        <ecNumber evidence="15">2.5.1.6</ecNumber>
    </recommendedName>
</protein>
<accession>A0A8H7F629</accession>
<dbReference type="HAMAP" id="MF_00086">
    <property type="entry name" value="S_AdoMet_synth1"/>
    <property type="match status" value="1"/>
</dbReference>
<dbReference type="Gene3D" id="3.30.300.10">
    <property type="match status" value="3"/>
</dbReference>
<dbReference type="FunFam" id="3.30.300.10:FF:000001">
    <property type="entry name" value="S-adenosylmethionine synthase"/>
    <property type="match status" value="1"/>
</dbReference>
<dbReference type="Gene3D" id="3.40.50.2020">
    <property type="match status" value="1"/>
</dbReference>
<comment type="similarity">
    <text evidence="4">In the C-terminal section; belongs to the purine/pyrimidine phosphoribosyltransferase family.</text>
</comment>
<dbReference type="InterPro" id="IPR022636">
    <property type="entry name" value="S-AdoMet_synthetase_sfam"/>
</dbReference>
<keyword evidence="10" id="KW-0658">Purine biosynthesis</keyword>
<evidence type="ECO:0000256" key="4">
    <source>
        <dbReference type="ARBA" id="ARBA00010138"/>
    </source>
</evidence>
<dbReference type="CDD" id="cd06223">
    <property type="entry name" value="PRTases_typeI"/>
    <property type="match status" value="1"/>
</dbReference>
<keyword evidence="13 15" id="KW-0630">Potassium</keyword>
<evidence type="ECO:0000256" key="15">
    <source>
        <dbReference type="RuleBase" id="RU000541"/>
    </source>
</evidence>
<dbReference type="SUPFAM" id="SSF55973">
    <property type="entry name" value="S-adenosylmethionine synthetase"/>
    <property type="match status" value="3"/>
</dbReference>
<comment type="catalytic activity">
    <reaction evidence="14 15">
        <text>L-methionine + ATP + H2O = S-adenosyl-L-methionine + phosphate + diphosphate</text>
        <dbReference type="Rhea" id="RHEA:21080"/>
        <dbReference type="ChEBI" id="CHEBI:15377"/>
        <dbReference type="ChEBI" id="CHEBI:30616"/>
        <dbReference type="ChEBI" id="CHEBI:33019"/>
        <dbReference type="ChEBI" id="CHEBI:43474"/>
        <dbReference type="ChEBI" id="CHEBI:57844"/>
        <dbReference type="ChEBI" id="CHEBI:59789"/>
        <dbReference type="EC" id="2.5.1.6"/>
    </reaction>
</comment>
<keyword evidence="6" id="KW-0328">Glycosyltransferase</keyword>
<dbReference type="HAMAP" id="MF_01931">
    <property type="entry name" value="PurF"/>
    <property type="match status" value="1"/>
</dbReference>
<dbReference type="EC" id="2.5.1.6" evidence="15"/>
<comment type="pathway">
    <text evidence="1">Purine metabolism; IMP biosynthesis via de novo pathway; N(1)-(5-phospho-D-ribosyl)glycinamide from 5-phospho-alpha-D-ribose 1-diphosphate: step 1/2.</text>
</comment>
<dbReference type="UniPathway" id="UPA00074">
    <property type="reaction ID" value="UER00124"/>
</dbReference>
<dbReference type="FunFam" id="3.30.300.10:FF:000004">
    <property type="entry name" value="S-adenosylmethionine synthase"/>
    <property type="match status" value="1"/>
</dbReference>
<dbReference type="GO" id="GO:0046872">
    <property type="term" value="F:metal ion binding"/>
    <property type="evidence" value="ECO:0007669"/>
    <property type="project" value="UniProtKB-KW"/>
</dbReference>
<comment type="pathway">
    <text evidence="2 15">Amino-acid biosynthesis; S-adenosyl-L-methionine biosynthesis; S-adenosyl-L-methionine from L-methionine: step 1/1.</text>
</comment>
<evidence type="ECO:0000313" key="19">
    <source>
        <dbReference type="EMBL" id="KAF7778495.1"/>
    </source>
</evidence>
<dbReference type="GO" id="GO:0005524">
    <property type="term" value="F:ATP binding"/>
    <property type="evidence" value="ECO:0007669"/>
    <property type="project" value="UniProtKB-KW"/>
</dbReference>
<comment type="cofactor">
    <cofactor evidence="15">
        <name>Mg(2+)</name>
        <dbReference type="ChEBI" id="CHEBI:18420"/>
    </cofactor>
    <text evidence="15">Binds 2 magnesium ions per subunit. The magnesium ions interact primarily with the substrate.</text>
</comment>
<keyword evidence="12 15" id="KW-0460">Magnesium</keyword>
<dbReference type="GO" id="GO:0004478">
    <property type="term" value="F:methionine adenosyltransferase activity"/>
    <property type="evidence" value="ECO:0007669"/>
    <property type="project" value="UniProtKB-EC"/>
</dbReference>
<gene>
    <name evidence="19" type="ORF">Agabi119p4_2840</name>
</gene>
<organism evidence="19 20">
    <name type="scientific">Agaricus bisporus var. burnettii</name>
    <dbReference type="NCBI Taxonomy" id="192524"/>
    <lineage>
        <taxon>Eukaryota</taxon>
        <taxon>Fungi</taxon>
        <taxon>Dikarya</taxon>
        <taxon>Basidiomycota</taxon>
        <taxon>Agaricomycotina</taxon>
        <taxon>Agaricomycetes</taxon>
        <taxon>Agaricomycetidae</taxon>
        <taxon>Agaricales</taxon>
        <taxon>Agaricineae</taxon>
        <taxon>Agaricaceae</taxon>
        <taxon>Agaricus</taxon>
    </lineage>
</organism>
<evidence type="ECO:0000256" key="6">
    <source>
        <dbReference type="ARBA" id="ARBA00022676"/>
    </source>
</evidence>
<evidence type="ECO:0000256" key="12">
    <source>
        <dbReference type="ARBA" id="ARBA00022842"/>
    </source>
</evidence>
<sequence length="941" mass="102246">MTANGSAVHATLTPGHFLFTSESVGEGHPDKICDQVSDAILDACLSEDPFSKVACETAAKTGMIMVFGEITTKAKIDYQKVIRETIKKIGYDDSSKGFDYKTCNILVAIEQQSPDIAQGLDHGSLESHGAGDQGIMFGYATDETPECMPLTILLAHKLNASMALARRAGVLPWLRPDSKTQVTVEYKKEGGAMIPLRVDTIVISTQHAEEISTEDLRREIKEKIIKQVIPANLLDERTIYHIQPSGRFVIGGPQGDAGLTGRKIIVDTYGGWGAHGGGAFSGKDFSKVDRSAAYTARWIAKSLVSASLARRALVQLSYAIGVAEPLSIYVDTYGTGKKTDEELVQIIRKNWDLRPGVIVRELDLQKPQYLKTASKFILPPSSLHCVDSPIPLTPSFPHPTMCGILGLLLHDPTVNVAAEIAEGLSLLQHRGQDACGIITCGPKGRFYQCKANGMVRDIFDDSSIARLIGGMGVGHVRYPTAGSFNNAEAQPFYVNSPYGIVFAHNGNLINTSSLMQFMDQVSHRHINTASDSELLLNIFADNLQKTGKFRINEEDIFTAIGGVVSQCKGAYACVAMLAGFGIIAFRDPNGIRPVGMASRKTANGEGSDYIFASESVVADACGFTDWEDVKPGEAVIITRNGVSRRQVSSPSTLAPDIFEYVYFARPDSVIDGVSVYRSRMAMGDVLAEKVKRVLAENNLTVDVVIPVPDTSRVAALNLAQRLALPYREGFIKNRYVGRTFIMPGQQMRKKNVRRKLNAMALEFADKNVLLVDDSIVRGTTSKEIVQMAKDVGAKKVIVASCAPPIRYPNVYGIDMPSRKELVAYGRNEVEIAKAIGADLVVFQSLPDLVESVRHLNTSINAFDCSVFTGDYITGGVTEEYLQHVEGLRSDNNRLKLNLDTNVLQSDVVNGYPNGHAAESGPPSSTAGLDDSVGLHNTWKSN</sequence>
<feature type="region of interest" description="Disordered" evidence="17">
    <location>
        <begin position="909"/>
        <end position="941"/>
    </location>
</feature>
<dbReference type="InterPro" id="IPR029055">
    <property type="entry name" value="Ntn_hydrolases_N"/>
</dbReference>
<evidence type="ECO:0000256" key="3">
    <source>
        <dbReference type="ARBA" id="ARBA00009685"/>
    </source>
</evidence>
<dbReference type="SUPFAM" id="SSF53271">
    <property type="entry name" value="PRTase-like"/>
    <property type="match status" value="1"/>
</dbReference>
<dbReference type="InterPro" id="IPR000836">
    <property type="entry name" value="PRTase_dom"/>
</dbReference>
<dbReference type="InterPro" id="IPR022630">
    <property type="entry name" value="S-AdoMet_synt_C"/>
</dbReference>
<dbReference type="CDD" id="cd00715">
    <property type="entry name" value="GPATase_N"/>
    <property type="match status" value="1"/>
</dbReference>
<dbReference type="SUPFAM" id="SSF56235">
    <property type="entry name" value="N-terminal nucleophile aminohydrolases (Ntn hydrolases)"/>
    <property type="match status" value="1"/>
</dbReference>
<evidence type="ECO:0000256" key="14">
    <source>
        <dbReference type="ARBA" id="ARBA00048344"/>
    </source>
</evidence>
<keyword evidence="8 15" id="KW-0479">Metal-binding</keyword>
<keyword evidence="11 15" id="KW-0067">ATP-binding</keyword>
<dbReference type="InterPro" id="IPR002133">
    <property type="entry name" value="S-AdoMet_synthetase"/>
</dbReference>
<evidence type="ECO:0000256" key="9">
    <source>
        <dbReference type="ARBA" id="ARBA00022741"/>
    </source>
</evidence>
<dbReference type="Pfam" id="PF00438">
    <property type="entry name" value="S-AdoMet_synt_N"/>
    <property type="match status" value="1"/>
</dbReference>
<evidence type="ECO:0000256" key="16">
    <source>
        <dbReference type="RuleBase" id="RU004462"/>
    </source>
</evidence>
<dbReference type="NCBIfam" id="TIGR01034">
    <property type="entry name" value="metK"/>
    <property type="match status" value="1"/>
</dbReference>
<proteinExistence type="inferred from homology"/>
<evidence type="ECO:0000256" key="10">
    <source>
        <dbReference type="ARBA" id="ARBA00022755"/>
    </source>
</evidence>
<dbReference type="AlphaFoldDB" id="A0A8H7F629"/>
<keyword evidence="9 15" id="KW-0547">Nucleotide-binding</keyword>
<evidence type="ECO:0000259" key="18">
    <source>
        <dbReference type="PROSITE" id="PS51278"/>
    </source>
</evidence>
<dbReference type="Pfam" id="PF13522">
    <property type="entry name" value="GATase_6"/>
    <property type="match status" value="1"/>
</dbReference>
<dbReference type="Pfam" id="PF00156">
    <property type="entry name" value="Pribosyltran"/>
    <property type="match status" value="1"/>
</dbReference>
<evidence type="ECO:0000256" key="2">
    <source>
        <dbReference type="ARBA" id="ARBA00005224"/>
    </source>
</evidence>
<dbReference type="NCBIfam" id="TIGR01134">
    <property type="entry name" value="purF"/>
    <property type="match status" value="1"/>
</dbReference>
<dbReference type="InterPro" id="IPR029057">
    <property type="entry name" value="PRTase-like"/>
</dbReference>
<keyword evidence="7 15" id="KW-0808">Transferase</keyword>
<evidence type="ECO:0000256" key="1">
    <source>
        <dbReference type="ARBA" id="ARBA00005209"/>
    </source>
</evidence>
<evidence type="ECO:0000256" key="7">
    <source>
        <dbReference type="ARBA" id="ARBA00022679"/>
    </source>
</evidence>
<comment type="caution">
    <text evidence="19">The sequence shown here is derived from an EMBL/GenBank/DDBJ whole genome shotgun (WGS) entry which is preliminary data.</text>
</comment>
<dbReference type="Pfam" id="PF02773">
    <property type="entry name" value="S-AdoMet_synt_C"/>
    <property type="match status" value="1"/>
</dbReference>
<evidence type="ECO:0000256" key="5">
    <source>
        <dbReference type="ARBA" id="ARBA00022563"/>
    </source>
</evidence>
<comment type="function">
    <text evidence="15">Catalyzes the formation of S-adenosylmethionine from methionine and ATP.</text>
</comment>
<dbReference type="PROSITE" id="PS00376">
    <property type="entry name" value="ADOMET_SYNTHASE_1"/>
    <property type="match status" value="1"/>
</dbReference>
<dbReference type="CDD" id="cd18079">
    <property type="entry name" value="S-AdoMet_synt"/>
    <property type="match status" value="1"/>
</dbReference>
<dbReference type="EMBL" id="JABXXO010000004">
    <property type="protein sequence ID" value="KAF7778495.1"/>
    <property type="molecule type" value="Genomic_DNA"/>
</dbReference>
<feature type="domain" description="Glutamine amidotransferase type-2" evidence="18">
    <location>
        <begin position="402"/>
        <end position="640"/>
    </location>
</feature>
<keyword evidence="5 15" id="KW-0554">One-carbon metabolism</keyword>
<evidence type="ECO:0000256" key="11">
    <source>
        <dbReference type="ARBA" id="ARBA00022840"/>
    </source>
</evidence>
<dbReference type="InterPro" id="IPR005854">
    <property type="entry name" value="PurF"/>
</dbReference>
<dbReference type="GO" id="GO:0004044">
    <property type="term" value="F:amidophosphoribosyltransferase activity"/>
    <property type="evidence" value="ECO:0007669"/>
    <property type="project" value="InterPro"/>
</dbReference>
<comment type="cofactor">
    <cofactor evidence="15">
        <name>K(+)</name>
        <dbReference type="ChEBI" id="CHEBI:29103"/>
    </cofactor>
    <text evidence="15">Binds 1 potassium ion per subunit. The potassium ion interacts primarily with the substrate.</text>
</comment>
<dbReference type="GO" id="GO:0006730">
    <property type="term" value="P:one-carbon metabolic process"/>
    <property type="evidence" value="ECO:0007669"/>
    <property type="project" value="UniProtKB-KW"/>
</dbReference>
<dbReference type="InterPro" id="IPR035584">
    <property type="entry name" value="PurF_N"/>
</dbReference>
<dbReference type="UniPathway" id="UPA00315">
    <property type="reaction ID" value="UER00080"/>
</dbReference>
<dbReference type="GO" id="GO:0006556">
    <property type="term" value="P:S-adenosylmethionine biosynthetic process"/>
    <property type="evidence" value="ECO:0007669"/>
    <property type="project" value="UniProtKB-UniPathway"/>
</dbReference>
<dbReference type="GO" id="GO:0006189">
    <property type="term" value="P:'de novo' IMP biosynthetic process"/>
    <property type="evidence" value="ECO:0007669"/>
    <property type="project" value="UniProtKB-UniPathway"/>
</dbReference>